<dbReference type="SUPFAM" id="SSF55729">
    <property type="entry name" value="Acyl-CoA N-acyltransferases (Nat)"/>
    <property type="match status" value="1"/>
</dbReference>
<keyword evidence="2" id="KW-0012">Acyltransferase</keyword>
<sequence>MSTVTISIADFDNPTHAQAIVDCINAYATEHHGGGAKVAPEIASQIVPGMKRIPGAFTLLAWDGDKPVGAAVCFMGFTTFAAKPLVNVHDLSVVHEYRGQGIGSKLIQAVEDHARELGCCKVTLEVRKENPLAEKLYLRMGFGDPDGFETRFLDKKLT</sequence>
<evidence type="ECO:0000256" key="2">
    <source>
        <dbReference type="ARBA" id="ARBA00023315"/>
    </source>
</evidence>
<evidence type="ECO:0000313" key="5">
    <source>
        <dbReference type="Proteomes" id="UP000317243"/>
    </source>
</evidence>
<feature type="domain" description="N-acetyltransferase" evidence="3">
    <location>
        <begin position="6"/>
        <end position="158"/>
    </location>
</feature>
<dbReference type="RefSeq" id="WP_146510722.1">
    <property type="nucleotide sequence ID" value="NZ_SIHI01000009.1"/>
</dbReference>
<dbReference type="GO" id="GO:0016747">
    <property type="term" value="F:acyltransferase activity, transferring groups other than amino-acyl groups"/>
    <property type="evidence" value="ECO:0007669"/>
    <property type="project" value="InterPro"/>
</dbReference>
<reference evidence="4 5" key="1">
    <citation type="submission" date="2019-02" db="EMBL/GenBank/DDBJ databases">
        <title>Deep-cultivation of Planctomycetes and their phenomic and genomic characterization uncovers novel biology.</title>
        <authorList>
            <person name="Wiegand S."/>
            <person name="Jogler M."/>
            <person name="Boedeker C."/>
            <person name="Pinto D."/>
            <person name="Vollmers J."/>
            <person name="Rivas-Marin E."/>
            <person name="Kohn T."/>
            <person name="Peeters S.H."/>
            <person name="Heuer A."/>
            <person name="Rast P."/>
            <person name="Oberbeckmann S."/>
            <person name="Bunk B."/>
            <person name="Jeske O."/>
            <person name="Meyerdierks A."/>
            <person name="Storesund J.E."/>
            <person name="Kallscheuer N."/>
            <person name="Luecker S."/>
            <person name="Lage O.M."/>
            <person name="Pohl T."/>
            <person name="Merkel B.J."/>
            <person name="Hornburger P."/>
            <person name="Mueller R.-W."/>
            <person name="Bruemmer F."/>
            <person name="Labrenz M."/>
            <person name="Spormann A.M."/>
            <person name="Op Den Camp H."/>
            <person name="Overmann J."/>
            <person name="Amann R."/>
            <person name="Jetten M.S.M."/>
            <person name="Mascher T."/>
            <person name="Medema M.H."/>
            <person name="Devos D.P."/>
            <person name="Kaster A.-K."/>
            <person name="Ovreas L."/>
            <person name="Rohde M."/>
            <person name="Galperin M.Y."/>
            <person name="Jogler C."/>
        </authorList>
    </citation>
    <scope>NUCLEOTIDE SEQUENCE [LARGE SCALE GENOMIC DNA]</scope>
    <source>
        <strain evidence="4 5">KOR42</strain>
    </source>
</reference>
<dbReference type="Proteomes" id="UP000317243">
    <property type="component" value="Unassembled WGS sequence"/>
</dbReference>
<dbReference type="OrthoDB" id="9792929at2"/>
<dbReference type="EMBL" id="SIHI01000009">
    <property type="protein sequence ID" value="TWT51964.1"/>
    <property type="molecule type" value="Genomic_DNA"/>
</dbReference>
<dbReference type="PROSITE" id="PS51186">
    <property type="entry name" value="GNAT"/>
    <property type="match status" value="1"/>
</dbReference>
<dbReference type="CDD" id="cd04301">
    <property type="entry name" value="NAT_SF"/>
    <property type="match status" value="1"/>
</dbReference>
<organism evidence="4 5">
    <name type="scientific">Thalassoglobus neptunius</name>
    <dbReference type="NCBI Taxonomy" id="1938619"/>
    <lineage>
        <taxon>Bacteria</taxon>
        <taxon>Pseudomonadati</taxon>
        <taxon>Planctomycetota</taxon>
        <taxon>Planctomycetia</taxon>
        <taxon>Planctomycetales</taxon>
        <taxon>Planctomycetaceae</taxon>
        <taxon>Thalassoglobus</taxon>
    </lineage>
</organism>
<dbReference type="InterPro" id="IPR000182">
    <property type="entry name" value="GNAT_dom"/>
</dbReference>
<keyword evidence="5" id="KW-1185">Reference proteome</keyword>
<dbReference type="PANTHER" id="PTHR43877">
    <property type="entry name" value="AMINOALKYLPHOSPHONATE N-ACETYLTRANSFERASE-RELATED-RELATED"/>
    <property type="match status" value="1"/>
</dbReference>
<name>A0A5C5WMB8_9PLAN</name>
<gene>
    <name evidence="4" type="ORF">KOR42_32470</name>
</gene>
<accession>A0A5C5WMB8</accession>
<dbReference type="InterPro" id="IPR050832">
    <property type="entry name" value="Bact_Acetyltransf"/>
</dbReference>
<dbReference type="InterPro" id="IPR016181">
    <property type="entry name" value="Acyl_CoA_acyltransferase"/>
</dbReference>
<proteinExistence type="predicted"/>
<dbReference type="Gene3D" id="3.40.630.30">
    <property type="match status" value="1"/>
</dbReference>
<keyword evidence="1 4" id="KW-0808">Transferase</keyword>
<evidence type="ECO:0000313" key="4">
    <source>
        <dbReference type="EMBL" id="TWT51964.1"/>
    </source>
</evidence>
<evidence type="ECO:0000259" key="3">
    <source>
        <dbReference type="PROSITE" id="PS51186"/>
    </source>
</evidence>
<dbReference type="Pfam" id="PF00583">
    <property type="entry name" value="Acetyltransf_1"/>
    <property type="match status" value="1"/>
</dbReference>
<evidence type="ECO:0000256" key="1">
    <source>
        <dbReference type="ARBA" id="ARBA00022679"/>
    </source>
</evidence>
<protein>
    <submittedName>
        <fullName evidence="4">Putative acetyltransferase</fullName>
    </submittedName>
</protein>
<dbReference type="AlphaFoldDB" id="A0A5C5WMB8"/>
<comment type="caution">
    <text evidence="4">The sequence shown here is derived from an EMBL/GenBank/DDBJ whole genome shotgun (WGS) entry which is preliminary data.</text>
</comment>